<dbReference type="GO" id="GO:0015774">
    <property type="term" value="P:polysaccharide transport"/>
    <property type="evidence" value="ECO:0007669"/>
    <property type="project" value="InterPro"/>
</dbReference>
<protein>
    <recommendedName>
        <fullName evidence="2">Capsular biosynthesis protein</fullName>
    </recommendedName>
</protein>
<evidence type="ECO:0008006" key="2">
    <source>
        <dbReference type="Google" id="ProtNLM"/>
    </source>
</evidence>
<dbReference type="RefSeq" id="WP_059215815.1">
    <property type="nucleotide sequence ID" value="NZ_BBVG01000021.1"/>
</dbReference>
<organism evidence="1">
    <name type="scientific">Escherichia albertii</name>
    <dbReference type="NCBI Taxonomy" id="208962"/>
    <lineage>
        <taxon>Bacteria</taxon>
        <taxon>Pseudomonadati</taxon>
        <taxon>Pseudomonadota</taxon>
        <taxon>Gammaproteobacteria</taxon>
        <taxon>Enterobacterales</taxon>
        <taxon>Enterobacteriaceae</taxon>
        <taxon>Escherichia</taxon>
    </lineage>
</organism>
<evidence type="ECO:0000313" key="1">
    <source>
        <dbReference type="EMBL" id="BBM62629.1"/>
    </source>
</evidence>
<reference evidence="1" key="1">
    <citation type="submission" date="2019-07" db="EMBL/GenBank/DDBJ databases">
        <title>Overview of O-antigen diversity of Escherichia albertii, an emerging enteropathogen; genetic structure, serology, and development of O-genotyping method.</title>
        <authorList>
            <person name="Ooka T."/>
            <person name="Seto K."/>
            <person name="Ogura Y."/>
            <person name="Iguchi A."/>
            <person name="Imura N."/>
            <person name="Honda M."/>
            <person name="Etoh Y."/>
            <person name="Ikeda T."/>
            <person name="Sugitani W."/>
            <person name="Konno T."/>
            <person name="Kawano K."/>
            <person name="Kudo Y."/>
            <person name="Murakami K."/>
            <person name="Hayashi T."/>
            <person name="Nishi J."/>
        </authorList>
    </citation>
    <scope>NUCLEOTIDE SEQUENCE</scope>
    <source>
        <strain evidence="1">4051-6</strain>
    </source>
</reference>
<proteinExistence type="predicted"/>
<sequence>MNVLILINSAPKYKFFYYELAQVFSLHGHNIFYAIDSISSKYMEPVKEIDESQNSFYFSSYLKMNFNKNFKCLYECTYGDFFYSDFDRFLTHEYNLNKTKTYWEKVRLCLDYFFYDIITTHKIDLVLYENISNSFAYSAWRIAELLGIEYRGLMGARLPGRFEIQSSIIDKEVDKIKKNVNEKISREDEEWFYEYKKNITDIQPDYMKNNSLNTISLNKLFKLSRVNTLFRILKSYCYVDDYYEYQRGSIIKKIFNNTYVNIHRYIISKVTKRFFISATEIEKLSEKYYVYPIHYHPESSTSVLAPSYTNEYSNIINIANNLKFGTFLYVKDHISAKGIQSYNFYKKIAALPNVRLISSVVNIKELIRHSLGVITINSTAGYEALLLEKPVYLFGRVFYECFPYVYKMNSFIDLRNISSEENFCISRIVPWYVAYKKYTYKGTLHIGASSSLEQKYYENIYNNIIKSLAVS</sequence>
<accession>A0A5A4U4K8</accession>
<dbReference type="GO" id="GO:0000271">
    <property type="term" value="P:polysaccharide biosynthetic process"/>
    <property type="evidence" value="ECO:0007669"/>
    <property type="project" value="InterPro"/>
</dbReference>
<dbReference type="Pfam" id="PF05159">
    <property type="entry name" value="Capsule_synth"/>
    <property type="match status" value="1"/>
</dbReference>
<name>A0A5A4U4K8_ESCAL</name>
<dbReference type="EMBL" id="LC494327">
    <property type="protein sequence ID" value="BBM62629.1"/>
    <property type="molecule type" value="Genomic_DNA"/>
</dbReference>
<dbReference type="AlphaFoldDB" id="A0A5A4U4K8"/>
<dbReference type="InterPro" id="IPR007833">
    <property type="entry name" value="Capsule_polysaccharide_synth"/>
</dbReference>